<gene>
    <name evidence="1" type="ORF">BpHYR1_033302</name>
</gene>
<evidence type="ECO:0000313" key="1">
    <source>
        <dbReference type="EMBL" id="RNA31599.1"/>
    </source>
</evidence>
<sequence length="94" mass="11307">MGNYKKNFHLSIETIFPLNEIKAKKFQKRGWFDSELTASSNERHFCYHNYMNCYDNEFNQNEYKEARIDADFDSTPDELVWTETKARNPVDQKN</sequence>
<evidence type="ECO:0000313" key="2">
    <source>
        <dbReference type="Proteomes" id="UP000276133"/>
    </source>
</evidence>
<keyword evidence="2" id="KW-1185">Reference proteome</keyword>
<comment type="caution">
    <text evidence="1">The sequence shown here is derived from an EMBL/GenBank/DDBJ whole genome shotgun (WGS) entry which is preliminary data.</text>
</comment>
<reference evidence="1 2" key="1">
    <citation type="journal article" date="2018" name="Sci. Rep.">
        <title>Genomic signatures of local adaptation to the degree of environmental predictability in rotifers.</title>
        <authorList>
            <person name="Franch-Gras L."/>
            <person name="Hahn C."/>
            <person name="Garcia-Roger E.M."/>
            <person name="Carmona M.J."/>
            <person name="Serra M."/>
            <person name="Gomez A."/>
        </authorList>
    </citation>
    <scope>NUCLEOTIDE SEQUENCE [LARGE SCALE GENOMIC DNA]</scope>
    <source>
        <strain evidence="1">HYR1</strain>
    </source>
</reference>
<proteinExistence type="predicted"/>
<organism evidence="1 2">
    <name type="scientific">Brachionus plicatilis</name>
    <name type="common">Marine rotifer</name>
    <name type="synonym">Brachionus muelleri</name>
    <dbReference type="NCBI Taxonomy" id="10195"/>
    <lineage>
        <taxon>Eukaryota</taxon>
        <taxon>Metazoa</taxon>
        <taxon>Spiralia</taxon>
        <taxon>Gnathifera</taxon>
        <taxon>Rotifera</taxon>
        <taxon>Eurotatoria</taxon>
        <taxon>Monogononta</taxon>
        <taxon>Pseudotrocha</taxon>
        <taxon>Ploima</taxon>
        <taxon>Brachionidae</taxon>
        <taxon>Brachionus</taxon>
    </lineage>
</organism>
<dbReference type="AlphaFoldDB" id="A0A3M7S7E3"/>
<protein>
    <submittedName>
        <fullName evidence="1">Uncharacterized protein</fullName>
    </submittedName>
</protein>
<name>A0A3M7S7E3_BRAPC</name>
<accession>A0A3M7S7E3</accession>
<dbReference type="EMBL" id="REGN01001920">
    <property type="protein sequence ID" value="RNA31599.1"/>
    <property type="molecule type" value="Genomic_DNA"/>
</dbReference>
<dbReference type="Proteomes" id="UP000276133">
    <property type="component" value="Unassembled WGS sequence"/>
</dbReference>